<feature type="signal peptide" evidence="2">
    <location>
        <begin position="1"/>
        <end position="20"/>
    </location>
</feature>
<organism evidence="3 4">
    <name type="scientific">Sulfitobacter aestuariivivens</name>
    <dbReference type="NCBI Taxonomy" id="2766981"/>
    <lineage>
        <taxon>Bacteria</taxon>
        <taxon>Pseudomonadati</taxon>
        <taxon>Pseudomonadota</taxon>
        <taxon>Alphaproteobacteria</taxon>
        <taxon>Rhodobacterales</taxon>
        <taxon>Roseobacteraceae</taxon>
        <taxon>Sulfitobacter</taxon>
    </lineage>
</organism>
<protein>
    <submittedName>
        <fullName evidence="3">Uncharacterized protein</fullName>
    </submittedName>
</protein>
<name>A0A927D287_9RHOB</name>
<keyword evidence="2" id="KW-0732">Signal</keyword>
<keyword evidence="4" id="KW-1185">Reference proteome</keyword>
<accession>A0A927D287</accession>
<sequence>MKFMTMTCVTLCLVAGGAFAKEHDQGRTDVPGADNVGSGTVSSAQSLGGAVGERPGGKGPSADNPASDKAGR</sequence>
<evidence type="ECO:0000313" key="4">
    <source>
        <dbReference type="Proteomes" id="UP000635142"/>
    </source>
</evidence>
<dbReference type="RefSeq" id="WP_191073616.1">
    <property type="nucleotide sequence ID" value="NZ_JACTAG010000001.1"/>
</dbReference>
<dbReference type="AlphaFoldDB" id="A0A927D287"/>
<dbReference type="EMBL" id="JACTAG010000001">
    <property type="protein sequence ID" value="MBD3662594.1"/>
    <property type="molecule type" value="Genomic_DNA"/>
</dbReference>
<feature type="region of interest" description="Disordered" evidence="1">
    <location>
        <begin position="23"/>
        <end position="72"/>
    </location>
</feature>
<feature type="compositionally biased region" description="Polar residues" evidence="1">
    <location>
        <begin position="37"/>
        <end position="46"/>
    </location>
</feature>
<evidence type="ECO:0000313" key="3">
    <source>
        <dbReference type="EMBL" id="MBD3662594.1"/>
    </source>
</evidence>
<proteinExistence type="predicted"/>
<evidence type="ECO:0000256" key="1">
    <source>
        <dbReference type="SAM" id="MobiDB-lite"/>
    </source>
</evidence>
<evidence type="ECO:0000256" key="2">
    <source>
        <dbReference type="SAM" id="SignalP"/>
    </source>
</evidence>
<comment type="caution">
    <text evidence="3">The sequence shown here is derived from an EMBL/GenBank/DDBJ whole genome shotgun (WGS) entry which is preliminary data.</text>
</comment>
<feature type="chain" id="PRO_5036954650" evidence="2">
    <location>
        <begin position="21"/>
        <end position="72"/>
    </location>
</feature>
<dbReference type="Proteomes" id="UP000635142">
    <property type="component" value="Unassembled WGS sequence"/>
</dbReference>
<reference evidence="3" key="1">
    <citation type="submission" date="2020-08" db="EMBL/GenBank/DDBJ databases">
        <title>Sulfitobacter aestuariivivens sp. nov., isolated from a tidal flat.</title>
        <authorList>
            <person name="Park S."/>
            <person name="Yoon J.-H."/>
        </authorList>
    </citation>
    <scope>NUCLEOTIDE SEQUENCE</scope>
    <source>
        <strain evidence="3">TSTF-M16</strain>
    </source>
</reference>
<gene>
    <name evidence="3" type="ORF">H9Q16_01520</name>
</gene>